<dbReference type="InterPro" id="IPR001138">
    <property type="entry name" value="Zn2Cys6_DnaBD"/>
</dbReference>
<dbReference type="GO" id="GO:0006351">
    <property type="term" value="P:DNA-templated transcription"/>
    <property type="evidence" value="ECO:0007669"/>
    <property type="project" value="InterPro"/>
</dbReference>
<keyword evidence="1" id="KW-0479">Metal-binding</keyword>
<dbReference type="PANTHER" id="PTHR47425">
    <property type="entry name" value="FARB-RELATED"/>
    <property type="match status" value="1"/>
</dbReference>
<comment type="caution">
    <text evidence="8">The sequence shown here is derived from an EMBL/GenBank/DDBJ whole genome shotgun (WGS) entry which is preliminary data.</text>
</comment>
<dbReference type="SUPFAM" id="SSF57701">
    <property type="entry name" value="Zn2/Cys6 DNA-binding domain"/>
    <property type="match status" value="1"/>
</dbReference>
<dbReference type="GO" id="GO:0008270">
    <property type="term" value="F:zinc ion binding"/>
    <property type="evidence" value="ECO:0007669"/>
    <property type="project" value="InterPro"/>
</dbReference>
<evidence type="ECO:0000313" key="9">
    <source>
        <dbReference type="Proteomes" id="UP000053095"/>
    </source>
</evidence>
<feature type="compositionally biased region" description="Polar residues" evidence="6">
    <location>
        <begin position="58"/>
        <end position="68"/>
    </location>
</feature>
<dbReference type="Gene3D" id="4.10.240.10">
    <property type="entry name" value="Zn(2)-C6 fungal-type DNA-binding domain"/>
    <property type="match status" value="1"/>
</dbReference>
<gene>
    <name evidence="8" type="ORF">TCE0_017r03242</name>
</gene>
<dbReference type="PANTHER" id="PTHR47425:SF2">
    <property type="entry name" value="FARB-RELATED"/>
    <property type="match status" value="1"/>
</dbReference>
<dbReference type="CDD" id="cd12148">
    <property type="entry name" value="fungal_TF_MHR"/>
    <property type="match status" value="1"/>
</dbReference>
<keyword evidence="2" id="KW-0805">Transcription regulation</keyword>
<organism evidence="8 9">
    <name type="scientific">Talaromyces pinophilus</name>
    <name type="common">Penicillium pinophilum</name>
    <dbReference type="NCBI Taxonomy" id="128442"/>
    <lineage>
        <taxon>Eukaryota</taxon>
        <taxon>Fungi</taxon>
        <taxon>Dikarya</taxon>
        <taxon>Ascomycota</taxon>
        <taxon>Pezizomycotina</taxon>
        <taxon>Eurotiomycetes</taxon>
        <taxon>Eurotiomycetidae</taxon>
        <taxon>Eurotiales</taxon>
        <taxon>Trichocomaceae</taxon>
        <taxon>Talaromyces</taxon>
        <taxon>Talaromyces sect. Talaromyces</taxon>
    </lineage>
</organism>
<evidence type="ECO:0000256" key="1">
    <source>
        <dbReference type="ARBA" id="ARBA00022723"/>
    </source>
</evidence>
<dbReference type="Pfam" id="PF00172">
    <property type="entry name" value="Zn_clus"/>
    <property type="match status" value="1"/>
</dbReference>
<evidence type="ECO:0000256" key="5">
    <source>
        <dbReference type="ARBA" id="ARBA00023242"/>
    </source>
</evidence>
<feature type="region of interest" description="Disordered" evidence="6">
    <location>
        <begin position="48"/>
        <end position="85"/>
    </location>
</feature>
<dbReference type="InterPro" id="IPR036864">
    <property type="entry name" value="Zn2-C6_fun-type_DNA-bd_sf"/>
</dbReference>
<dbReference type="GO" id="GO:0003677">
    <property type="term" value="F:DNA binding"/>
    <property type="evidence" value="ECO:0007669"/>
    <property type="project" value="UniProtKB-KW"/>
</dbReference>
<feature type="compositionally biased region" description="Basic and acidic residues" evidence="6">
    <location>
        <begin position="701"/>
        <end position="730"/>
    </location>
</feature>
<dbReference type="SMART" id="SM00066">
    <property type="entry name" value="GAL4"/>
    <property type="match status" value="1"/>
</dbReference>
<dbReference type="InterPro" id="IPR007219">
    <property type="entry name" value="XnlR_reg_dom"/>
</dbReference>
<dbReference type="Proteomes" id="UP000053095">
    <property type="component" value="Unassembled WGS sequence"/>
</dbReference>
<evidence type="ECO:0000313" key="8">
    <source>
        <dbReference type="EMBL" id="GAM35146.1"/>
    </source>
</evidence>
<evidence type="ECO:0000256" key="2">
    <source>
        <dbReference type="ARBA" id="ARBA00023015"/>
    </source>
</evidence>
<proteinExistence type="predicted"/>
<name>A0A6V8H3A7_TALPI</name>
<dbReference type="EMBL" id="DF933813">
    <property type="protein sequence ID" value="GAM35146.1"/>
    <property type="molecule type" value="Genomic_DNA"/>
</dbReference>
<reference evidence="9" key="1">
    <citation type="journal article" date="2015" name="Genome Announc.">
        <title>Draft genome sequence of Talaromyces cellulolyticus strain Y-94, a source of lignocellulosic biomass-degrading enzymes.</title>
        <authorList>
            <person name="Fujii T."/>
            <person name="Koike H."/>
            <person name="Sawayama S."/>
            <person name="Yano S."/>
            <person name="Inoue H."/>
        </authorList>
    </citation>
    <scope>NUCLEOTIDE SEQUENCE [LARGE SCALE GENOMIC DNA]</scope>
    <source>
        <strain evidence="9">Y-94</strain>
    </source>
</reference>
<evidence type="ECO:0000256" key="3">
    <source>
        <dbReference type="ARBA" id="ARBA00023125"/>
    </source>
</evidence>
<dbReference type="SMART" id="SM00906">
    <property type="entry name" value="Fungal_trans"/>
    <property type="match status" value="1"/>
</dbReference>
<evidence type="ECO:0000259" key="7">
    <source>
        <dbReference type="PROSITE" id="PS50048"/>
    </source>
</evidence>
<dbReference type="InterPro" id="IPR052761">
    <property type="entry name" value="Fungal_Detox/Toxin_TFs"/>
</dbReference>
<evidence type="ECO:0000256" key="6">
    <source>
        <dbReference type="SAM" id="MobiDB-lite"/>
    </source>
</evidence>
<evidence type="ECO:0000256" key="4">
    <source>
        <dbReference type="ARBA" id="ARBA00023163"/>
    </source>
</evidence>
<dbReference type="PROSITE" id="PS50048">
    <property type="entry name" value="ZN2_CY6_FUNGAL_2"/>
    <property type="match status" value="1"/>
</dbReference>
<feature type="domain" description="Zn(2)-C6 fungal-type" evidence="7">
    <location>
        <begin position="10"/>
        <end position="43"/>
    </location>
</feature>
<keyword evidence="9" id="KW-1185">Reference proteome</keyword>
<feature type="region of interest" description="Disordered" evidence="6">
    <location>
        <begin position="691"/>
        <end position="730"/>
    </location>
</feature>
<protein>
    <recommendedName>
        <fullName evidence="7">Zn(2)-C6 fungal-type domain-containing protein</fullName>
    </recommendedName>
</protein>
<sequence length="730" mass="83213">MKRARRAAAACYTCHKRKVRCDALIHGQPCTNCRIDGRDDCTMRAKVSERDKPKRLDTNNTATNNRFEGSNPPHREPELHGNAPTSPHMIVVPKDNAYGKASDGNVIFSSYRFLDGSRLSSLPAEDVEYLISKRCLHFPRKDVLDEFVGQYFAMVHPFVPLLDEAEFWRIYNGAGTKKVSLLVFQAILFSACCFVPLETLQRCGFNDKRTARSELHRRAKILFDLKGEDRYLYRAQGCVLLSQHTSADDPHAGSLWIACAIRIAMTLNSYPLVPDIEGADQPTIKRLWWSILLRDRSLSLGLRRHPQVTAIEFMTDKDWLLNEMDFQDEFKNSQVYPEIVKRQLFAALQEQCRLAVLLTDALSILFTSPGPTAQSYAVEPTYKTIPTLEMAKENLLVWKNRSVLAPNSSSKRGSTEHEIVNLFTHITYMYYYTAQMSITHHEAMVLENQSQPQHSQDEYNSRVMNIGSYLRTSIEGLMRVIEYFYTNQSSVILPLSVLAYAGIPLILSAIDLKLSPSYSEMLTRRNRLDTFAQIIQRSRDLYEVTDVVAAGTNQILQVAYAITKKLFLSQGIMPVTTKTVNSKDVEPQRPTRWDEAYLRYPRAYLYISTSVEYSLSFGRMPAESVFPEQVRHVPSLVFGSKLSLTIDKHCIRFSDSSNPYLGTDYSTNNQTLVFGLEPVPSANRNMKTLMDKEASPPLPEGNHHADESDSNLAEKLEHRPWDSDRVKYYT</sequence>
<keyword evidence="5" id="KW-0539">Nucleus</keyword>
<keyword evidence="3" id="KW-0238">DNA-binding</keyword>
<dbReference type="CDD" id="cd00067">
    <property type="entry name" value="GAL4"/>
    <property type="match status" value="1"/>
</dbReference>
<accession>A0A6V8H3A7</accession>
<dbReference type="Pfam" id="PF04082">
    <property type="entry name" value="Fungal_trans"/>
    <property type="match status" value="1"/>
</dbReference>
<feature type="compositionally biased region" description="Basic and acidic residues" evidence="6">
    <location>
        <begin position="48"/>
        <end position="57"/>
    </location>
</feature>
<dbReference type="AlphaFoldDB" id="A0A6V8H3A7"/>
<dbReference type="PROSITE" id="PS00463">
    <property type="entry name" value="ZN2_CY6_FUNGAL_1"/>
    <property type="match status" value="1"/>
</dbReference>
<dbReference type="GO" id="GO:0000981">
    <property type="term" value="F:DNA-binding transcription factor activity, RNA polymerase II-specific"/>
    <property type="evidence" value="ECO:0007669"/>
    <property type="project" value="InterPro"/>
</dbReference>
<keyword evidence="4" id="KW-0804">Transcription</keyword>